<keyword evidence="8" id="KW-1185">Reference proteome</keyword>
<name>A0ABT7XQW1_9NEIS</name>
<reference evidence="7" key="1">
    <citation type="submission" date="2023-06" db="EMBL/GenBank/DDBJ databases">
        <authorList>
            <person name="Zhang S."/>
        </authorList>
    </citation>
    <scope>NUCLEOTIDE SEQUENCE</scope>
    <source>
        <strain evidence="7">SG2303</strain>
    </source>
</reference>
<dbReference type="PRINTS" id="PR01715">
    <property type="entry name" value="FERRIBNDNGPP"/>
</dbReference>
<keyword evidence="4" id="KW-0408">Iron</keyword>
<dbReference type="PANTHER" id="PTHR30532">
    <property type="entry name" value="IRON III DICITRATE-BINDING PERIPLASMIC PROTEIN"/>
    <property type="match status" value="1"/>
</dbReference>
<keyword evidence="3" id="KW-0813">Transport</keyword>
<evidence type="ECO:0000256" key="1">
    <source>
        <dbReference type="ARBA" id="ARBA00004196"/>
    </source>
</evidence>
<organism evidence="7 8">
    <name type="scientific">Crenobacter oryzisoli</name>
    <dbReference type="NCBI Taxonomy" id="3056844"/>
    <lineage>
        <taxon>Bacteria</taxon>
        <taxon>Pseudomonadati</taxon>
        <taxon>Pseudomonadota</taxon>
        <taxon>Betaproteobacteria</taxon>
        <taxon>Neisseriales</taxon>
        <taxon>Neisseriaceae</taxon>
        <taxon>Crenobacter</taxon>
    </lineage>
</organism>
<gene>
    <name evidence="7" type="ORF">QU481_14515</name>
</gene>
<sequence length="293" mass="31257">MPCSTAGAPPRPDRRRFIAGLTALFVAGPALAAARPLRVVALEYSLVEMLLALGVTPVGAADLKGYKRWVGLGKEQLGHVASVGTRQQPSFEAIVALKPDLILGVDFRHAPLMPLLEKIAPTRLLVSQQRGDGLAIMRDDFARVAGWTGREGEARRVLARLDATLANGRAQLRQRAGRRLGLLQGLAGSPSCWAFAANSLPGGVIRALGMVNAWPEDDAAQGILTVGVEDLLNQPADLATVVDPRADFTRGTLWPKVPALAQGRLVRLAPDTWTFGGPLSAQRLTERLARALV</sequence>
<dbReference type="Gene3D" id="3.40.50.1980">
    <property type="entry name" value="Nitrogenase molybdenum iron protein domain"/>
    <property type="match status" value="2"/>
</dbReference>
<comment type="caution">
    <text evidence="7">The sequence shown here is derived from an EMBL/GenBank/DDBJ whole genome shotgun (WGS) entry which is preliminary data.</text>
</comment>
<feature type="domain" description="Fe/B12 periplasmic-binding" evidence="6">
    <location>
        <begin position="38"/>
        <end position="293"/>
    </location>
</feature>
<protein>
    <submittedName>
        <fullName evidence="7">Iron-siderophore ABC transporter substrate-binding protein</fullName>
    </submittedName>
</protein>
<accession>A0ABT7XQW1</accession>
<dbReference type="SUPFAM" id="SSF53807">
    <property type="entry name" value="Helical backbone' metal receptor"/>
    <property type="match status" value="1"/>
</dbReference>
<keyword evidence="5" id="KW-0732">Signal</keyword>
<comment type="subcellular location">
    <subcellularLocation>
        <location evidence="1">Cell envelope</location>
    </subcellularLocation>
</comment>
<proteinExistence type="inferred from homology"/>
<dbReference type="CDD" id="cd01146">
    <property type="entry name" value="FhuD"/>
    <property type="match status" value="1"/>
</dbReference>
<comment type="similarity">
    <text evidence="2">Belongs to the bacterial solute-binding protein 8 family.</text>
</comment>
<dbReference type="EMBL" id="JAUEDK010000026">
    <property type="protein sequence ID" value="MDN0076100.1"/>
    <property type="molecule type" value="Genomic_DNA"/>
</dbReference>
<keyword evidence="4" id="KW-0410">Iron transport</keyword>
<dbReference type="PROSITE" id="PS50983">
    <property type="entry name" value="FE_B12_PBP"/>
    <property type="match status" value="1"/>
</dbReference>
<evidence type="ECO:0000256" key="5">
    <source>
        <dbReference type="ARBA" id="ARBA00022729"/>
    </source>
</evidence>
<evidence type="ECO:0000256" key="4">
    <source>
        <dbReference type="ARBA" id="ARBA00022496"/>
    </source>
</evidence>
<dbReference type="PANTHER" id="PTHR30532:SF1">
    <property type="entry name" value="IRON(3+)-HYDROXAMATE-BINDING PROTEIN FHUD"/>
    <property type="match status" value="1"/>
</dbReference>
<dbReference type="Proteomes" id="UP001168540">
    <property type="component" value="Unassembled WGS sequence"/>
</dbReference>
<dbReference type="InterPro" id="IPR006311">
    <property type="entry name" value="TAT_signal"/>
</dbReference>
<evidence type="ECO:0000256" key="2">
    <source>
        <dbReference type="ARBA" id="ARBA00008814"/>
    </source>
</evidence>
<dbReference type="InterPro" id="IPR051313">
    <property type="entry name" value="Bact_iron-sidero_bind"/>
</dbReference>
<evidence type="ECO:0000313" key="8">
    <source>
        <dbReference type="Proteomes" id="UP001168540"/>
    </source>
</evidence>
<evidence type="ECO:0000259" key="6">
    <source>
        <dbReference type="PROSITE" id="PS50983"/>
    </source>
</evidence>
<dbReference type="Pfam" id="PF01497">
    <property type="entry name" value="Peripla_BP_2"/>
    <property type="match status" value="1"/>
</dbReference>
<dbReference type="RefSeq" id="WP_289830752.1">
    <property type="nucleotide sequence ID" value="NZ_JAUEDK010000026.1"/>
</dbReference>
<dbReference type="InterPro" id="IPR002491">
    <property type="entry name" value="ABC_transptr_periplasmic_BD"/>
</dbReference>
<keyword evidence="4" id="KW-0406">Ion transport</keyword>
<evidence type="ECO:0000256" key="3">
    <source>
        <dbReference type="ARBA" id="ARBA00022448"/>
    </source>
</evidence>
<evidence type="ECO:0000313" key="7">
    <source>
        <dbReference type="EMBL" id="MDN0076100.1"/>
    </source>
</evidence>
<dbReference type="PROSITE" id="PS51318">
    <property type="entry name" value="TAT"/>
    <property type="match status" value="1"/>
</dbReference>